<evidence type="ECO:0000313" key="1">
    <source>
        <dbReference type="EMBL" id="CAL1689411.1"/>
    </source>
</evidence>
<organism evidence="1 2">
    <name type="scientific">Lasius platythorax</name>
    <dbReference type="NCBI Taxonomy" id="488582"/>
    <lineage>
        <taxon>Eukaryota</taxon>
        <taxon>Metazoa</taxon>
        <taxon>Ecdysozoa</taxon>
        <taxon>Arthropoda</taxon>
        <taxon>Hexapoda</taxon>
        <taxon>Insecta</taxon>
        <taxon>Pterygota</taxon>
        <taxon>Neoptera</taxon>
        <taxon>Endopterygota</taxon>
        <taxon>Hymenoptera</taxon>
        <taxon>Apocrita</taxon>
        <taxon>Aculeata</taxon>
        <taxon>Formicoidea</taxon>
        <taxon>Formicidae</taxon>
        <taxon>Formicinae</taxon>
        <taxon>Lasius</taxon>
        <taxon>Lasius</taxon>
    </lineage>
</organism>
<accession>A0AAV2PCC9</accession>
<evidence type="ECO:0008006" key="3">
    <source>
        <dbReference type="Google" id="ProtNLM"/>
    </source>
</evidence>
<dbReference type="Proteomes" id="UP001497644">
    <property type="component" value="Chromosome 9"/>
</dbReference>
<name>A0AAV2PCC9_9HYME</name>
<proteinExistence type="predicted"/>
<reference evidence="1" key="1">
    <citation type="submission" date="2024-04" db="EMBL/GenBank/DDBJ databases">
        <authorList>
            <consortium name="Molecular Ecology Group"/>
        </authorList>
    </citation>
    <scope>NUCLEOTIDE SEQUENCE</scope>
</reference>
<keyword evidence="2" id="KW-1185">Reference proteome</keyword>
<dbReference type="AlphaFoldDB" id="A0AAV2PCC9"/>
<dbReference type="EMBL" id="OZ034832">
    <property type="protein sequence ID" value="CAL1689411.1"/>
    <property type="molecule type" value="Genomic_DNA"/>
</dbReference>
<evidence type="ECO:0000313" key="2">
    <source>
        <dbReference type="Proteomes" id="UP001497644"/>
    </source>
</evidence>
<gene>
    <name evidence="1" type="ORF">LPLAT_LOCUS14343</name>
</gene>
<sequence>MYTTGPLFEIGARINLRYLPRAAQTFYQRMRSRLYIMTPNDVEAGSIWDARQAYNNMLARRRKQEAMRSIFYYASPQESYDENVEFIRECQRQTI</sequence>
<protein>
    <recommendedName>
        <fullName evidence="3">Helitron helicase-like domain-containing protein</fullName>
    </recommendedName>
</protein>